<dbReference type="AlphaFoldDB" id="A0A183CUR9"/>
<reference evidence="1 2" key="2">
    <citation type="submission" date="2018-11" db="EMBL/GenBank/DDBJ databases">
        <authorList>
            <consortium name="Pathogen Informatics"/>
        </authorList>
    </citation>
    <scope>NUCLEOTIDE SEQUENCE [LARGE SCALE GENOMIC DNA]</scope>
</reference>
<dbReference type="EMBL" id="UYRT01000159">
    <property type="protein sequence ID" value="VDK27620.1"/>
    <property type="molecule type" value="Genomic_DNA"/>
</dbReference>
<protein>
    <submittedName>
        <fullName evidence="1 3">Uncharacterized protein</fullName>
    </submittedName>
</protein>
<evidence type="ECO:0000313" key="1">
    <source>
        <dbReference type="EMBL" id="VDK27620.1"/>
    </source>
</evidence>
<accession>A0A183CUR9</accession>
<evidence type="ECO:0000313" key="2">
    <source>
        <dbReference type="Proteomes" id="UP000271098"/>
    </source>
</evidence>
<gene>
    <name evidence="1" type="ORF">GPUH_LOCUS210</name>
</gene>
<dbReference type="WBParaSite" id="GPUH_0000020901-mRNA-1">
    <property type="protein sequence ID" value="GPUH_0000020901-mRNA-1"/>
    <property type="gene ID" value="GPUH_0000020901"/>
</dbReference>
<proteinExistence type="predicted"/>
<reference evidence="3" key="1">
    <citation type="submission" date="2016-06" db="UniProtKB">
        <authorList>
            <consortium name="WormBaseParasite"/>
        </authorList>
    </citation>
    <scope>IDENTIFICATION</scope>
</reference>
<keyword evidence="2" id="KW-1185">Reference proteome</keyword>
<sequence length="111" mass="11890">MQASTEEELVADFSPIAMVLAFSVSPVPPIKEAFLIKVTEVALAVIEVLIGWGSGFATDPRMFSWVTDPFCNSNPGFPQGCLQPPSAPLLFNGDNIGPVKTDHGGDRPKPY</sequence>
<evidence type="ECO:0000313" key="3">
    <source>
        <dbReference type="WBParaSite" id="GPUH_0000020901-mRNA-1"/>
    </source>
</evidence>
<name>A0A183CUR9_9BILA</name>
<organism evidence="3">
    <name type="scientific">Gongylonema pulchrum</name>
    <dbReference type="NCBI Taxonomy" id="637853"/>
    <lineage>
        <taxon>Eukaryota</taxon>
        <taxon>Metazoa</taxon>
        <taxon>Ecdysozoa</taxon>
        <taxon>Nematoda</taxon>
        <taxon>Chromadorea</taxon>
        <taxon>Rhabditida</taxon>
        <taxon>Spirurina</taxon>
        <taxon>Spiruromorpha</taxon>
        <taxon>Spiruroidea</taxon>
        <taxon>Gongylonematidae</taxon>
        <taxon>Gongylonema</taxon>
    </lineage>
</organism>
<dbReference type="Proteomes" id="UP000271098">
    <property type="component" value="Unassembled WGS sequence"/>
</dbReference>